<evidence type="ECO:0000313" key="1">
    <source>
        <dbReference type="EMBL" id="TXJ60657.1"/>
    </source>
</evidence>
<dbReference type="EMBL" id="SAYK01000004">
    <property type="protein sequence ID" value="TXJ60657.1"/>
    <property type="molecule type" value="Genomic_DNA"/>
</dbReference>
<evidence type="ECO:0000313" key="2">
    <source>
        <dbReference type="Proteomes" id="UP000322188"/>
    </source>
</evidence>
<dbReference type="Proteomes" id="UP000322188">
    <property type="component" value="Unassembled WGS sequence"/>
</dbReference>
<name>A0A5C8GFF2_9SPIR</name>
<dbReference type="RefSeq" id="WP_147560304.1">
    <property type="nucleotide sequence ID" value="NZ_SAYK01000004.1"/>
</dbReference>
<proteinExistence type="predicted"/>
<sequence length="123" mass="13430">MVVAALVMALSISCKNEETNPNSGKVKYSVLVGTWVNGENSFTIDSSGYVNFKYNGATYNKRIIDDMEAETYEDTLLGVSVFNSGYSSSAFFHFTSSSSCEVSISEWTNNQIANTTPLGTFTK</sequence>
<comment type="caution">
    <text evidence="1">The sequence shown here is derived from an EMBL/GenBank/DDBJ whole genome shotgun (WGS) entry which is preliminary data.</text>
</comment>
<protein>
    <submittedName>
        <fullName evidence="1">Uncharacterized protein</fullName>
    </submittedName>
</protein>
<dbReference type="AlphaFoldDB" id="A0A5C8GFF2"/>
<organism evidence="1 2">
    <name type="scientific">Brachyspira aalborgi</name>
    <dbReference type="NCBI Taxonomy" id="29522"/>
    <lineage>
        <taxon>Bacteria</taxon>
        <taxon>Pseudomonadati</taxon>
        <taxon>Spirochaetota</taxon>
        <taxon>Spirochaetia</taxon>
        <taxon>Brachyspirales</taxon>
        <taxon>Brachyspiraceae</taxon>
        <taxon>Brachyspira</taxon>
    </lineage>
</organism>
<dbReference type="GeneID" id="61066756"/>
<accession>A0A5C8GFF2</accession>
<reference evidence="1 2" key="1">
    <citation type="journal article" date="1992" name="Lakartidningen">
        <title>[Penicillin V and not amoxicillin is the first choice preparation in acute otitis].</title>
        <authorList>
            <person name="Kamme C."/>
            <person name="Lundgren K."/>
            <person name="Prellner K."/>
        </authorList>
    </citation>
    <scope>NUCLEOTIDE SEQUENCE [LARGE SCALE GENOMIC DNA]</scope>
    <source>
        <strain evidence="1 2">PC2022III</strain>
    </source>
</reference>
<gene>
    <name evidence="1" type="ORF">EPJ74_05465</name>
</gene>